<protein>
    <submittedName>
        <fullName evidence="1">Uncharacterized protein</fullName>
    </submittedName>
</protein>
<reference evidence="1" key="1">
    <citation type="journal article" date="2021" name="bioRxiv">
        <title>Whole Genome Assembly and Annotation of Northern Wild Rice, Zizania palustris L., Supports a Whole Genome Duplication in the Zizania Genus.</title>
        <authorList>
            <person name="Haas M."/>
            <person name="Kono T."/>
            <person name="Macchietto M."/>
            <person name="Millas R."/>
            <person name="McGilp L."/>
            <person name="Shao M."/>
            <person name="Duquette J."/>
            <person name="Hirsch C.N."/>
            <person name="Kimball J."/>
        </authorList>
    </citation>
    <scope>NUCLEOTIDE SEQUENCE</scope>
    <source>
        <tissue evidence="1">Fresh leaf tissue</tissue>
    </source>
</reference>
<comment type="caution">
    <text evidence="1">The sequence shown here is derived from an EMBL/GenBank/DDBJ whole genome shotgun (WGS) entry which is preliminary data.</text>
</comment>
<organism evidence="1 2">
    <name type="scientific">Zizania palustris</name>
    <name type="common">Northern wild rice</name>
    <dbReference type="NCBI Taxonomy" id="103762"/>
    <lineage>
        <taxon>Eukaryota</taxon>
        <taxon>Viridiplantae</taxon>
        <taxon>Streptophyta</taxon>
        <taxon>Embryophyta</taxon>
        <taxon>Tracheophyta</taxon>
        <taxon>Spermatophyta</taxon>
        <taxon>Magnoliopsida</taxon>
        <taxon>Liliopsida</taxon>
        <taxon>Poales</taxon>
        <taxon>Poaceae</taxon>
        <taxon>BOP clade</taxon>
        <taxon>Oryzoideae</taxon>
        <taxon>Oryzeae</taxon>
        <taxon>Zizaniinae</taxon>
        <taxon>Zizania</taxon>
    </lineage>
</organism>
<proteinExistence type="predicted"/>
<keyword evidence="2" id="KW-1185">Reference proteome</keyword>
<accession>A0A8J6C2Y6</accession>
<sequence length="83" mass="9287">MLLPVLSDGLYCNLFLQQFDQLFSKFLTCRKSNRAAVVAVHRSKTSDFQQEFSSVLISIDLEKEAGSESETNSLLVLFFSCGS</sequence>
<dbReference type="Proteomes" id="UP000729402">
    <property type="component" value="Unassembled WGS sequence"/>
</dbReference>
<evidence type="ECO:0000313" key="1">
    <source>
        <dbReference type="EMBL" id="KAG8100180.1"/>
    </source>
</evidence>
<gene>
    <name evidence="1" type="ORF">GUJ93_ZPchr0013g36982</name>
</gene>
<evidence type="ECO:0000313" key="2">
    <source>
        <dbReference type="Proteomes" id="UP000729402"/>
    </source>
</evidence>
<dbReference type="EMBL" id="JAAALK010000079">
    <property type="protein sequence ID" value="KAG8100180.1"/>
    <property type="molecule type" value="Genomic_DNA"/>
</dbReference>
<name>A0A8J6C2Y6_ZIZPA</name>
<dbReference type="AlphaFoldDB" id="A0A8J6C2Y6"/>
<reference evidence="1" key="2">
    <citation type="submission" date="2021-02" db="EMBL/GenBank/DDBJ databases">
        <authorList>
            <person name="Kimball J.A."/>
            <person name="Haas M.W."/>
            <person name="Macchietto M."/>
            <person name="Kono T."/>
            <person name="Duquette J."/>
            <person name="Shao M."/>
        </authorList>
    </citation>
    <scope>NUCLEOTIDE SEQUENCE</scope>
    <source>
        <tissue evidence="1">Fresh leaf tissue</tissue>
    </source>
</reference>